<dbReference type="AlphaFoldDB" id="A0A6A4RJ14"/>
<protein>
    <submittedName>
        <fullName evidence="1">N-formylglutamate amidohydrolase</fullName>
    </submittedName>
</protein>
<name>A0A6A4RJ14_9RHOB</name>
<dbReference type="EMBL" id="WSFO01000007">
    <property type="protein sequence ID" value="KAE9629411.1"/>
    <property type="molecule type" value="Genomic_DNA"/>
</dbReference>
<dbReference type="Proteomes" id="UP000441586">
    <property type="component" value="Unassembled WGS sequence"/>
</dbReference>
<dbReference type="GO" id="GO:0016787">
    <property type="term" value="F:hydrolase activity"/>
    <property type="evidence" value="ECO:0007669"/>
    <property type="project" value="UniProtKB-KW"/>
</dbReference>
<dbReference type="Pfam" id="PF05013">
    <property type="entry name" value="FGase"/>
    <property type="match status" value="1"/>
</dbReference>
<accession>A0A6A4RJ14</accession>
<gene>
    <name evidence="1" type="ORF">GP644_12510</name>
</gene>
<dbReference type="InterPro" id="IPR011227">
    <property type="entry name" value="UCP029730"/>
</dbReference>
<proteinExistence type="predicted"/>
<sequence>MEALLGKGEVGPVEVLNGDSTFPVVLVCEHAGRTIPAALGDLGLSPEDLQAHIAWDIGAEKVARLVAAQLNAPLILQRYSRLVIDCNRPPHSENAMPPISDGILVPANNDLSPPQRQSRIAEVFTPFQDAVSTQIRRPSCAMVLSIHSYTRTMAGHKRPWDVGFLYRKHSQTSQDLAVEFGTFVAPEKIGLNQPYQIDDEFDWFVPMHGEASGLPHSLIEICNDLIATADGQQKWADWLACAITRSLRKDHS</sequence>
<dbReference type="InterPro" id="IPR007709">
    <property type="entry name" value="N-FG_amidohydro"/>
</dbReference>
<organism evidence="1 2">
    <name type="scientific">Parasedimentitalea maritima</name>
    <dbReference type="NCBI Taxonomy" id="2578117"/>
    <lineage>
        <taxon>Bacteria</taxon>
        <taxon>Pseudomonadati</taxon>
        <taxon>Pseudomonadota</taxon>
        <taxon>Alphaproteobacteria</taxon>
        <taxon>Rhodobacterales</taxon>
        <taxon>Paracoccaceae</taxon>
        <taxon>Parasedimentitalea</taxon>
    </lineage>
</organism>
<dbReference type="PIRSF" id="PIRSF029730">
    <property type="entry name" value="UCP029730"/>
    <property type="match status" value="1"/>
</dbReference>
<dbReference type="SUPFAM" id="SSF53187">
    <property type="entry name" value="Zn-dependent exopeptidases"/>
    <property type="match status" value="1"/>
</dbReference>
<reference evidence="1 2" key="1">
    <citation type="submission" date="2019-12" db="EMBL/GenBank/DDBJ databases">
        <authorList>
            <person name="Zhang Y.-J."/>
        </authorList>
    </citation>
    <scope>NUCLEOTIDE SEQUENCE [LARGE SCALE GENOMIC DNA]</scope>
    <source>
        <strain evidence="1 2">H18S-6</strain>
    </source>
</reference>
<evidence type="ECO:0000313" key="1">
    <source>
        <dbReference type="EMBL" id="KAE9629411.1"/>
    </source>
</evidence>
<dbReference type="Gene3D" id="3.40.630.40">
    <property type="entry name" value="Zn-dependent exopeptidases"/>
    <property type="match status" value="1"/>
</dbReference>
<dbReference type="RefSeq" id="WP_158979852.1">
    <property type="nucleotide sequence ID" value="NZ_WSFO01000007.1"/>
</dbReference>
<comment type="caution">
    <text evidence="1">The sequence shown here is derived from an EMBL/GenBank/DDBJ whole genome shotgun (WGS) entry which is preliminary data.</text>
</comment>
<evidence type="ECO:0000313" key="2">
    <source>
        <dbReference type="Proteomes" id="UP000441586"/>
    </source>
</evidence>
<keyword evidence="1" id="KW-0378">Hydrolase</keyword>